<dbReference type="AlphaFoldDB" id="F5RC68"/>
<comment type="caution">
    <text evidence="2">The sequence shown here is derived from an EMBL/GenBank/DDBJ whole genome shotgun (WGS) entry which is preliminary data.</text>
</comment>
<dbReference type="Pfam" id="PF02643">
    <property type="entry name" value="DUF192"/>
    <property type="match status" value="1"/>
</dbReference>
<protein>
    <recommendedName>
        <fullName evidence="4">Lipoprotein</fullName>
    </recommendedName>
</protein>
<evidence type="ECO:0000256" key="1">
    <source>
        <dbReference type="SAM" id="SignalP"/>
    </source>
</evidence>
<dbReference type="RefSeq" id="WP_008061032.1">
    <property type="nucleotide sequence ID" value="NZ_AFHG01000045.1"/>
</dbReference>
<reference evidence="2 3" key="1">
    <citation type="journal article" date="2011" name="J. Bacteriol.">
        <title>Genome sequence of Methyloversatilis universalis FAM5T, a methylotrophic representative of the order Rhodocyclales.</title>
        <authorList>
            <person name="Kittichotirat W."/>
            <person name="Good N.M."/>
            <person name="Hall R."/>
            <person name="Bringel F."/>
            <person name="Lajus A."/>
            <person name="Medigue C."/>
            <person name="Smalley N.E."/>
            <person name="Beck D."/>
            <person name="Bumgarner R."/>
            <person name="Vuilleumier S."/>
            <person name="Kalyuzhnaya M.G."/>
        </authorList>
    </citation>
    <scope>NUCLEOTIDE SEQUENCE [LARGE SCALE GENOMIC DNA]</scope>
    <source>
        <strain evidence="3">ATCC BAA-1314 / JCM 13912 / FAM5</strain>
    </source>
</reference>
<dbReference type="OrthoDB" id="5526466at2"/>
<dbReference type="PROSITE" id="PS51257">
    <property type="entry name" value="PROKAR_LIPOPROTEIN"/>
    <property type="match status" value="1"/>
</dbReference>
<dbReference type="STRING" id="1000565.METUNv1_01866"/>
<sequence>MMKNFLCSGLLALTTLAACAGLPTLELAVGMYRIRAEVAHTDQARMTGLMNRTDMPADAGMLFVFPQARAHCMWMRNTLIPLSVAFIDEQGRILNIEDMQPQTDDHHCSQGPARYALETNLGWFASRKLAAGSRVAGLERAPAPQ</sequence>
<evidence type="ECO:0008006" key="4">
    <source>
        <dbReference type="Google" id="ProtNLM"/>
    </source>
</evidence>
<dbReference type="InterPro" id="IPR003795">
    <property type="entry name" value="DUF192"/>
</dbReference>
<organism evidence="2 3">
    <name type="scientific">Methyloversatilis universalis (strain ATCC BAA-1314 / DSM 25237 / JCM 13912 / CCUG 52030 / FAM5)</name>
    <dbReference type="NCBI Taxonomy" id="1000565"/>
    <lineage>
        <taxon>Bacteria</taxon>
        <taxon>Pseudomonadati</taxon>
        <taxon>Pseudomonadota</taxon>
        <taxon>Betaproteobacteria</taxon>
        <taxon>Nitrosomonadales</taxon>
        <taxon>Sterolibacteriaceae</taxon>
        <taxon>Methyloversatilis</taxon>
    </lineage>
</organism>
<keyword evidence="1" id="KW-0732">Signal</keyword>
<dbReference type="Proteomes" id="UP000005019">
    <property type="component" value="Unassembled WGS sequence"/>
</dbReference>
<dbReference type="EMBL" id="AFHG01000045">
    <property type="protein sequence ID" value="EGK71841.1"/>
    <property type="molecule type" value="Genomic_DNA"/>
</dbReference>
<evidence type="ECO:0000313" key="3">
    <source>
        <dbReference type="Proteomes" id="UP000005019"/>
    </source>
</evidence>
<dbReference type="PANTHER" id="PTHR37953">
    <property type="entry name" value="UPF0127 PROTEIN MJ1496"/>
    <property type="match status" value="1"/>
</dbReference>
<dbReference type="InterPro" id="IPR038695">
    <property type="entry name" value="Saro_0823-like_sf"/>
</dbReference>
<dbReference type="PANTHER" id="PTHR37953:SF1">
    <property type="entry name" value="UPF0127 PROTEIN MJ1496"/>
    <property type="match status" value="1"/>
</dbReference>
<gene>
    <name evidence="2" type="ORF">METUNv1_01866</name>
</gene>
<evidence type="ECO:0000313" key="2">
    <source>
        <dbReference type="EMBL" id="EGK71841.1"/>
    </source>
</evidence>
<dbReference type="Gene3D" id="2.60.120.1140">
    <property type="entry name" value="Protein of unknown function DUF192"/>
    <property type="match status" value="1"/>
</dbReference>
<feature type="signal peptide" evidence="1">
    <location>
        <begin position="1"/>
        <end position="20"/>
    </location>
</feature>
<dbReference type="eggNOG" id="COG1430">
    <property type="taxonomic scope" value="Bacteria"/>
</dbReference>
<feature type="chain" id="PRO_5003330912" description="Lipoprotein" evidence="1">
    <location>
        <begin position="21"/>
        <end position="145"/>
    </location>
</feature>
<keyword evidence="3" id="KW-1185">Reference proteome</keyword>
<proteinExistence type="predicted"/>
<name>F5RC68_METUF</name>
<accession>F5RC68</accession>